<feature type="compositionally biased region" description="Basic and acidic residues" evidence="1">
    <location>
        <begin position="1005"/>
        <end position="1036"/>
    </location>
</feature>
<dbReference type="Proteomes" id="UP000253664">
    <property type="component" value="Unassembled WGS sequence"/>
</dbReference>
<dbReference type="GO" id="GO:0003682">
    <property type="term" value="F:chromatin binding"/>
    <property type="evidence" value="ECO:0007669"/>
    <property type="project" value="TreeGrafter"/>
</dbReference>
<keyword evidence="3" id="KW-1185">Reference proteome</keyword>
<sequence length="1207" mass="133004">SLTLPFRKTKGFFWLYEAAHSLTSVSRLLHSRHINCGQGSSTQRLPPLTSSIIYPQPPLPLYQMPAKDNHNKKPKKGGTNSKPKKNGEEEPKKPASLENTERAYVAASRRSDRSLEARFQSALMASDCHRRRTGKGLRITEDVVRNDDMYEEEDRGLPRCWQRMRNTIAPLSPGSQGRVSGFMSASHLQEMATMANGNAEEVNRQFDHHFPGVSWSSAGSYIPRNGRRKSSPKEGTADESARKRPRSSATPQTSKSSALSHVSPSPPQPSPPSPPSPPPPPPPPPQMAPQMEWQPMTQPVAGPAAASGGLLGVDDIDWSLPPLQLPGEPGFLLGFGDIDWSLPEQPAQPLAGPADAADNRLRDEDWASIIDLDALDRNPGPTFLSTYVLKFNLPYNEEGPALACGFDDITLPFDFAKTPHTNDYSFTNEIFMTDPTLGTVHLPAITLMPRTNEQGATSIRLDFPEDISSDKKKCYRVDLGLMYGQRCYIEVPTKYDGIHQLHLHHMKGPAWKASWIEVSPRGKKSTLEEFTLPQLDYNHSMFQGSGRVITRWNGHEEGLDPGCANVPYTSVGFGAPTSSRLKAGAKWKVQSPADRVEDTCDARAELSDDDVMRVETPAIHTPPTYLAMEVDGSWQKRGAGPKIRAAGSWQTRNAPHLSLLSPLSPLCPPFLSPPHLFLSTLPSTIIDTPRLTLGISTAYPSSPSIFLQKRNSKEGKQAIPFALFSSQNCFLDAFSSVLPSFRASVSSATVIGRESFFVQAKNVTEAHPTGITPFISSLQLRLGITKKGGDPHLTPRAYQVRIDGQDGAEGDGREARARPNTGPSTEFPRQAMPAIQQQPTQQPQPAHQQQPQPAQQQQQQQQQPAQQQQAVGNQMLGFSSQHPQFYNQMTGQVQDPTSFTGSGYPPISNWGAFGATTTPLATNSNATIMSPPAPAATPQPAMMPPAIPDEVDVFRTPRAQPRQLPGWLAQAPVPGPHLGTAFDQQSAWSQNPVNKFMHRRFPRLHRSDKDDEGGEKEREKKTEQNTDKNNRSDGDSRQGLQQQAVFAVKSNAYPQQQPQQYAGQAHSHGQYQGNNFYAQAQQAYAQQQQQHQQMMGGNPFAHPGQMQGQNMCQSNTQTQEPHHGNSYFSPQYPAYVSPAALQIQGQGQGQGQYHQQQQQQHRDQSVSHAHPTTTGEITPEMEAEIAAVLRETRQRQRRAHGNGHKRG</sequence>
<feature type="region of interest" description="Disordered" evidence="1">
    <location>
        <begin position="214"/>
        <end position="291"/>
    </location>
</feature>
<feature type="compositionally biased region" description="Basic and acidic residues" evidence="1">
    <location>
        <begin position="85"/>
        <end position="101"/>
    </location>
</feature>
<feature type="compositionally biased region" description="Polar residues" evidence="1">
    <location>
        <begin position="1166"/>
        <end position="1176"/>
    </location>
</feature>
<feature type="compositionally biased region" description="Low complexity" evidence="1">
    <location>
        <begin position="830"/>
        <end position="870"/>
    </location>
</feature>
<dbReference type="EMBL" id="LKCN02000007">
    <property type="protein sequence ID" value="RCI12080.1"/>
    <property type="molecule type" value="Genomic_DNA"/>
</dbReference>
<dbReference type="GO" id="GO:0061775">
    <property type="term" value="F:cohesin loader activity"/>
    <property type="evidence" value="ECO:0007669"/>
    <property type="project" value="InterPro"/>
</dbReference>
<feature type="region of interest" description="Disordered" evidence="1">
    <location>
        <begin position="997"/>
        <end position="1039"/>
    </location>
</feature>
<proteinExistence type="predicted"/>
<feature type="compositionally biased region" description="Polar residues" evidence="1">
    <location>
        <begin position="247"/>
        <end position="262"/>
    </location>
</feature>
<dbReference type="PANTHER" id="PTHR21704">
    <property type="entry name" value="NIPPED-B-LIKE PROTEIN DELANGIN SCC2-RELATED"/>
    <property type="match status" value="1"/>
</dbReference>
<reference evidence="2 3" key="1">
    <citation type="journal article" date="2015" name="BMC Genomics">
        <title>Insights from the genome of Ophiocordyceps polyrhachis-furcata to pathogenicity and host specificity in insect fungi.</title>
        <authorList>
            <person name="Wichadakul D."/>
            <person name="Kobmoo N."/>
            <person name="Ingsriswang S."/>
            <person name="Tangphatsornruang S."/>
            <person name="Chantasingh D."/>
            <person name="Luangsa-ard J.J."/>
            <person name="Eurwilaichitr L."/>
        </authorList>
    </citation>
    <scope>NUCLEOTIDE SEQUENCE [LARGE SCALE GENOMIC DNA]</scope>
    <source>
        <strain evidence="2 3">BCC 54312</strain>
    </source>
</reference>
<feature type="non-terminal residue" evidence="2">
    <location>
        <position position="1"/>
    </location>
</feature>
<dbReference type="GO" id="GO:0140588">
    <property type="term" value="P:chromatin looping"/>
    <property type="evidence" value="ECO:0007669"/>
    <property type="project" value="InterPro"/>
</dbReference>
<comment type="caution">
    <text evidence="2">The sequence shown here is derived from an EMBL/GenBank/DDBJ whole genome shotgun (WGS) entry which is preliminary data.</text>
</comment>
<dbReference type="GO" id="GO:0071169">
    <property type="term" value="P:establishment of protein localization to chromatin"/>
    <property type="evidence" value="ECO:0007669"/>
    <property type="project" value="TreeGrafter"/>
</dbReference>
<dbReference type="GO" id="GO:0090694">
    <property type="term" value="C:Scc2-Scc4 cohesin loading complex"/>
    <property type="evidence" value="ECO:0007669"/>
    <property type="project" value="TreeGrafter"/>
</dbReference>
<feature type="compositionally biased region" description="Basic and acidic residues" evidence="1">
    <location>
        <begin position="231"/>
        <end position="242"/>
    </location>
</feature>
<feature type="region of interest" description="Disordered" evidence="1">
    <location>
        <begin position="788"/>
        <end position="871"/>
    </location>
</feature>
<dbReference type="PANTHER" id="PTHR21704:SF18">
    <property type="entry name" value="NIPPED-B-LIKE PROTEIN"/>
    <property type="match status" value="1"/>
</dbReference>
<feature type="compositionally biased region" description="Pro residues" evidence="1">
    <location>
        <begin position="264"/>
        <end position="287"/>
    </location>
</feature>
<dbReference type="GO" id="GO:0010468">
    <property type="term" value="P:regulation of gene expression"/>
    <property type="evidence" value="ECO:0007669"/>
    <property type="project" value="InterPro"/>
</dbReference>
<feature type="compositionally biased region" description="Basic residues" evidence="1">
    <location>
        <begin position="1195"/>
        <end position="1207"/>
    </location>
</feature>
<protein>
    <submittedName>
        <fullName evidence="2">Uncharacterized protein</fullName>
    </submittedName>
</protein>
<evidence type="ECO:0000256" key="1">
    <source>
        <dbReference type="SAM" id="MobiDB-lite"/>
    </source>
</evidence>
<dbReference type="AlphaFoldDB" id="A0A367LCD4"/>
<accession>A0A367LCD4</accession>
<feature type="region of interest" description="Disordered" evidence="1">
    <location>
        <begin position="39"/>
        <end position="111"/>
    </location>
</feature>
<dbReference type="OrthoDB" id="5397087at2759"/>
<gene>
    <name evidence="2" type="ORF">L249_0089</name>
</gene>
<dbReference type="InterPro" id="IPR033031">
    <property type="entry name" value="Scc2/Nipped-B"/>
</dbReference>
<dbReference type="STRING" id="1330021.A0A367LCD4"/>
<organism evidence="2 3">
    <name type="scientific">Ophiocordyceps polyrhachis-furcata BCC 54312</name>
    <dbReference type="NCBI Taxonomy" id="1330021"/>
    <lineage>
        <taxon>Eukaryota</taxon>
        <taxon>Fungi</taxon>
        <taxon>Dikarya</taxon>
        <taxon>Ascomycota</taxon>
        <taxon>Pezizomycotina</taxon>
        <taxon>Sordariomycetes</taxon>
        <taxon>Hypocreomycetidae</taxon>
        <taxon>Hypocreales</taxon>
        <taxon>Ophiocordycipitaceae</taxon>
        <taxon>Ophiocordyceps</taxon>
    </lineage>
</organism>
<dbReference type="GO" id="GO:1990414">
    <property type="term" value="P:replication-born double-strand break repair via sister chromatid exchange"/>
    <property type="evidence" value="ECO:0007669"/>
    <property type="project" value="TreeGrafter"/>
</dbReference>
<evidence type="ECO:0000313" key="2">
    <source>
        <dbReference type="EMBL" id="RCI12080.1"/>
    </source>
</evidence>
<name>A0A367LCD4_9HYPO</name>
<feature type="non-terminal residue" evidence="2">
    <location>
        <position position="1207"/>
    </location>
</feature>
<evidence type="ECO:0000313" key="3">
    <source>
        <dbReference type="Proteomes" id="UP000253664"/>
    </source>
</evidence>
<dbReference type="GO" id="GO:0034087">
    <property type="term" value="P:establishment of mitotic sister chromatid cohesion"/>
    <property type="evidence" value="ECO:0007669"/>
    <property type="project" value="TreeGrafter"/>
</dbReference>
<feature type="region of interest" description="Disordered" evidence="1">
    <location>
        <begin position="1143"/>
        <end position="1207"/>
    </location>
</feature>